<feature type="transmembrane region" description="Helical" evidence="6">
    <location>
        <begin position="122"/>
        <end position="144"/>
    </location>
</feature>
<feature type="transmembrane region" description="Helical" evidence="6">
    <location>
        <begin position="266"/>
        <end position="283"/>
    </location>
</feature>
<dbReference type="PROSITE" id="PS00237">
    <property type="entry name" value="G_PROTEIN_RECEP_F1_1"/>
    <property type="match status" value="1"/>
</dbReference>
<dbReference type="GO" id="GO:0016020">
    <property type="term" value="C:membrane"/>
    <property type="evidence" value="ECO:0007669"/>
    <property type="project" value="UniProtKB-SubCell"/>
</dbReference>
<dbReference type="InterPro" id="IPR000276">
    <property type="entry name" value="GPCR_Rhodpsn"/>
</dbReference>
<dbReference type="Pfam" id="PF00001">
    <property type="entry name" value="7tm_1"/>
    <property type="match status" value="1"/>
</dbReference>
<keyword evidence="2 5" id="KW-0812">Transmembrane</keyword>
<feature type="transmembrane region" description="Helical" evidence="6">
    <location>
        <begin position="323"/>
        <end position="344"/>
    </location>
</feature>
<dbReference type="CDD" id="cd00637">
    <property type="entry name" value="7tm_classA_rhodopsin-like"/>
    <property type="match status" value="1"/>
</dbReference>
<proteinExistence type="inferred from homology"/>
<keyword evidence="5" id="KW-0297">G-protein coupled receptor</keyword>
<dbReference type="PANTHER" id="PTHR26451">
    <property type="entry name" value="G_PROTEIN_RECEP_F1_2 DOMAIN-CONTAINING PROTEIN"/>
    <property type="match status" value="1"/>
</dbReference>
<dbReference type="PROSITE" id="PS50262">
    <property type="entry name" value="G_PROTEIN_RECEP_F1_2"/>
    <property type="match status" value="1"/>
</dbReference>
<evidence type="ECO:0000256" key="6">
    <source>
        <dbReference type="SAM" id="Phobius"/>
    </source>
</evidence>
<evidence type="ECO:0000256" key="1">
    <source>
        <dbReference type="ARBA" id="ARBA00004370"/>
    </source>
</evidence>
<dbReference type="Proteomes" id="UP001153269">
    <property type="component" value="Unassembled WGS sequence"/>
</dbReference>
<keyword evidence="9" id="KW-1185">Reference proteome</keyword>
<evidence type="ECO:0000256" key="4">
    <source>
        <dbReference type="ARBA" id="ARBA00023136"/>
    </source>
</evidence>
<dbReference type="GO" id="GO:0004930">
    <property type="term" value="F:G protein-coupled receptor activity"/>
    <property type="evidence" value="ECO:0007669"/>
    <property type="project" value="UniProtKB-KW"/>
</dbReference>
<organism evidence="8 9">
    <name type="scientific">Pleuronectes platessa</name>
    <name type="common">European plaice</name>
    <dbReference type="NCBI Taxonomy" id="8262"/>
    <lineage>
        <taxon>Eukaryota</taxon>
        <taxon>Metazoa</taxon>
        <taxon>Chordata</taxon>
        <taxon>Craniata</taxon>
        <taxon>Vertebrata</taxon>
        <taxon>Euteleostomi</taxon>
        <taxon>Actinopterygii</taxon>
        <taxon>Neopterygii</taxon>
        <taxon>Teleostei</taxon>
        <taxon>Neoteleostei</taxon>
        <taxon>Acanthomorphata</taxon>
        <taxon>Carangaria</taxon>
        <taxon>Pleuronectiformes</taxon>
        <taxon>Pleuronectoidei</taxon>
        <taxon>Pleuronectidae</taxon>
        <taxon>Pleuronectes</taxon>
    </lineage>
</organism>
<dbReference type="PANTHER" id="PTHR26451:SF905">
    <property type="entry name" value="OLFACTORY RECEPTOR 2G3-LIKE"/>
    <property type="match status" value="1"/>
</dbReference>
<feature type="transmembrane region" description="Helical" evidence="6">
    <location>
        <begin position="225"/>
        <end position="245"/>
    </location>
</feature>
<evidence type="ECO:0000313" key="8">
    <source>
        <dbReference type="EMBL" id="CAB1437192.1"/>
    </source>
</evidence>
<dbReference type="GO" id="GO:0004984">
    <property type="term" value="F:olfactory receptor activity"/>
    <property type="evidence" value="ECO:0007669"/>
    <property type="project" value="TreeGrafter"/>
</dbReference>
<dbReference type="InterPro" id="IPR017452">
    <property type="entry name" value="GPCR_Rhodpsn_7TM"/>
</dbReference>
<feature type="transmembrane region" description="Helical" evidence="6">
    <location>
        <begin position="165"/>
        <end position="187"/>
    </location>
</feature>
<evidence type="ECO:0000313" key="9">
    <source>
        <dbReference type="Proteomes" id="UP001153269"/>
    </source>
</evidence>
<feature type="transmembrane region" description="Helical" evidence="6">
    <location>
        <begin position="46"/>
        <end position="70"/>
    </location>
</feature>
<feature type="transmembrane region" description="Helical" evidence="6">
    <location>
        <begin position="90"/>
        <end position="110"/>
    </location>
</feature>
<dbReference type="Gene3D" id="1.20.1070.10">
    <property type="entry name" value="Rhodopsin 7-helix transmembrane proteins"/>
    <property type="match status" value="1"/>
</dbReference>
<comment type="similarity">
    <text evidence="5">Belongs to the G-protein coupled receptor 1 family.</text>
</comment>
<dbReference type="EMBL" id="CADEAL010002000">
    <property type="protein sequence ID" value="CAB1437192.1"/>
    <property type="molecule type" value="Genomic_DNA"/>
</dbReference>
<evidence type="ECO:0000256" key="5">
    <source>
        <dbReference type="RuleBase" id="RU000688"/>
    </source>
</evidence>
<evidence type="ECO:0000256" key="3">
    <source>
        <dbReference type="ARBA" id="ARBA00022989"/>
    </source>
</evidence>
<name>A0A9N7UUA8_PLEPL</name>
<reference evidence="8" key="1">
    <citation type="submission" date="2020-03" db="EMBL/GenBank/DDBJ databases">
        <authorList>
            <person name="Weist P."/>
        </authorList>
    </citation>
    <scope>NUCLEOTIDE SEQUENCE</scope>
</reference>
<dbReference type="InterPro" id="IPR052921">
    <property type="entry name" value="GPCR1_Superfamily_Member"/>
</dbReference>
<keyword evidence="5" id="KW-0675">Receptor</keyword>
<keyword evidence="5" id="KW-0807">Transducer</keyword>
<dbReference type="GO" id="GO:0005549">
    <property type="term" value="F:odorant binding"/>
    <property type="evidence" value="ECO:0007669"/>
    <property type="project" value="TreeGrafter"/>
</dbReference>
<evidence type="ECO:0000256" key="2">
    <source>
        <dbReference type="ARBA" id="ARBA00022692"/>
    </source>
</evidence>
<feature type="domain" description="G-protein coupled receptors family 1 profile" evidence="7">
    <location>
        <begin position="64"/>
        <end position="342"/>
    </location>
</feature>
<accession>A0A9N7UUA8</accession>
<protein>
    <recommendedName>
        <fullName evidence="7">G-protein coupled receptors family 1 profile domain-containing protein</fullName>
    </recommendedName>
</protein>
<comment type="subcellular location">
    <subcellularLocation>
        <location evidence="1">Membrane</location>
    </subcellularLocation>
</comment>
<keyword evidence="4 6" id="KW-0472">Membrane</keyword>
<evidence type="ECO:0000259" key="7">
    <source>
        <dbReference type="PROSITE" id="PS50262"/>
    </source>
</evidence>
<sequence>MTSTEAHNLTEQCDWFNEENRTEPRVTGQLDSAGCLFLSIMPNGDAIPVLICILVLLTIFSFLVNGVALFGIGRSEDLSWEPRCAFLKNLILSDLMQTVSISPAVIHSLVQRRTMEFSTWCYVQYFTGTASIFSSLVTITCMALERYLYVCHAIHYLVIVTEVRLRHTLSLIWVFSISISTVTMVLLHTGQGHKIERATMGLLCEPDVVEQHMGFPRASAVFRKLVGSCTLLLCLFVYAFSYWRMYRDARNAVIPFNTVNTTARKTVLFHCGMLFLQLLPLLIKITSDAVWEVEGTVAMVALSSQDQGASSTMLTPSTTAARLHMSLLVMLIVPPCINPLVYVLKTAELRRALLRPFRQWMRKRGVGVREVEGMRFREVVHQNRVQAG</sequence>
<dbReference type="PRINTS" id="PR00237">
    <property type="entry name" value="GPCRRHODOPSN"/>
</dbReference>
<comment type="caution">
    <text evidence="8">The sequence shown here is derived from an EMBL/GenBank/DDBJ whole genome shotgun (WGS) entry which is preliminary data.</text>
</comment>
<keyword evidence="3 6" id="KW-1133">Transmembrane helix</keyword>
<dbReference type="AlphaFoldDB" id="A0A9N7UUA8"/>
<dbReference type="SUPFAM" id="SSF81321">
    <property type="entry name" value="Family A G protein-coupled receptor-like"/>
    <property type="match status" value="1"/>
</dbReference>
<gene>
    <name evidence="8" type="ORF">PLEPLA_LOCUS25218</name>
</gene>